<dbReference type="AlphaFoldDB" id="X0UVB8"/>
<gene>
    <name evidence="1" type="ORF">S01H1_38197</name>
</gene>
<comment type="caution">
    <text evidence="1">The sequence shown here is derived from an EMBL/GenBank/DDBJ whole genome shotgun (WGS) entry which is preliminary data.</text>
</comment>
<feature type="non-terminal residue" evidence="1">
    <location>
        <position position="1"/>
    </location>
</feature>
<dbReference type="EMBL" id="BARS01024031">
    <property type="protein sequence ID" value="GAG03147.1"/>
    <property type="molecule type" value="Genomic_DNA"/>
</dbReference>
<name>X0UVB8_9ZZZZ</name>
<accession>X0UVB8</accession>
<proteinExistence type="predicted"/>
<evidence type="ECO:0000313" key="1">
    <source>
        <dbReference type="EMBL" id="GAG03147.1"/>
    </source>
</evidence>
<protein>
    <submittedName>
        <fullName evidence="1">Uncharacterized protein</fullName>
    </submittedName>
</protein>
<sequence length="116" mass="13281">TFYYKPEISTEPEIFILLIISDEPGKINIKLNTSSVPYYIKADVNLKAEGIYMRNSNYSFLSAEWYNYSSGSITELHVCTALPTLGLFYHPTKTAKYEIAVNITLRTDILYDLQLP</sequence>
<reference evidence="1" key="1">
    <citation type="journal article" date="2014" name="Front. Microbiol.">
        <title>High frequency of phylogenetically diverse reductive dehalogenase-homologous genes in deep subseafloor sedimentary metagenomes.</title>
        <authorList>
            <person name="Kawai M."/>
            <person name="Futagami T."/>
            <person name="Toyoda A."/>
            <person name="Takaki Y."/>
            <person name="Nishi S."/>
            <person name="Hori S."/>
            <person name="Arai W."/>
            <person name="Tsubouchi T."/>
            <person name="Morono Y."/>
            <person name="Uchiyama I."/>
            <person name="Ito T."/>
            <person name="Fujiyama A."/>
            <person name="Inagaki F."/>
            <person name="Takami H."/>
        </authorList>
    </citation>
    <scope>NUCLEOTIDE SEQUENCE</scope>
    <source>
        <strain evidence="1">Expedition CK06-06</strain>
    </source>
</reference>
<organism evidence="1">
    <name type="scientific">marine sediment metagenome</name>
    <dbReference type="NCBI Taxonomy" id="412755"/>
    <lineage>
        <taxon>unclassified sequences</taxon>
        <taxon>metagenomes</taxon>
        <taxon>ecological metagenomes</taxon>
    </lineage>
</organism>